<dbReference type="SUPFAM" id="SSF51735">
    <property type="entry name" value="NAD(P)-binding Rossmann-fold domains"/>
    <property type="match status" value="1"/>
</dbReference>
<comment type="caution">
    <text evidence="2">The sequence shown here is derived from an EMBL/GenBank/DDBJ whole genome shotgun (WGS) entry which is preliminary data.</text>
</comment>
<dbReference type="Pfam" id="PF00106">
    <property type="entry name" value="adh_short"/>
    <property type="match status" value="1"/>
</dbReference>
<evidence type="ECO:0000256" key="1">
    <source>
        <dbReference type="ARBA" id="ARBA00023002"/>
    </source>
</evidence>
<gene>
    <name evidence="2" type="ORF">CCAP1982_LOCUS21881</name>
</gene>
<dbReference type="AlphaFoldDB" id="A0A811VI98"/>
<dbReference type="InterPro" id="IPR002347">
    <property type="entry name" value="SDR_fam"/>
</dbReference>
<reference evidence="2" key="1">
    <citation type="submission" date="2020-11" db="EMBL/GenBank/DDBJ databases">
        <authorList>
            <person name="Whitehead M."/>
        </authorList>
    </citation>
    <scope>NUCLEOTIDE SEQUENCE</scope>
    <source>
        <strain evidence="2">EGII</strain>
    </source>
</reference>
<evidence type="ECO:0000313" key="2">
    <source>
        <dbReference type="EMBL" id="CAD7013863.1"/>
    </source>
</evidence>
<accession>A0A811VI98</accession>
<dbReference type="Gene3D" id="3.40.50.720">
    <property type="entry name" value="NAD(P)-binding Rossmann-like Domain"/>
    <property type="match status" value="1"/>
</dbReference>
<organism evidence="2 3">
    <name type="scientific">Ceratitis capitata</name>
    <name type="common">Mediterranean fruit fly</name>
    <name type="synonym">Tephritis capitata</name>
    <dbReference type="NCBI Taxonomy" id="7213"/>
    <lineage>
        <taxon>Eukaryota</taxon>
        <taxon>Metazoa</taxon>
        <taxon>Ecdysozoa</taxon>
        <taxon>Arthropoda</taxon>
        <taxon>Hexapoda</taxon>
        <taxon>Insecta</taxon>
        <taxon>Pterygota</taxon>
        <taxon>Neoptera</taxon>
        <taxon>Endopterygota</taxon>
        <taxon>Diptera</taxon>
        <taxon>Brachycera</taxon>
        <taxon>Muscomorpha</taxon>
        <taxon>Tephritoidea</taxon>
        <taxon>Tephritidae</taxon>
        <taxon>Ceratitis</taxon>
        <taxon>Ceratitis</taxon>
    </lineage>
</organism>
<dbReference type="PANTHER" id="PTHR43157">
    <property type="entry name" value="PHOSPHATIDYLINOSITOL-GLYCAN BIOSYNTHESIS CLASS F PROTEIN-RELATED"/>
    <property type="match status" value="1"/>
</dbReference>
<name>A0A811VI98_CERCA</name>
<evidence type="ECO:0000313" key="3">
    <source>
        <dbReference type="Proteomes" id="UP000606786"/>
    </source>
</evidence>
<keyword evidence="3" id="KW-1185">Reference proteome</keyword>
<sequence>MFNFLKSRPVFWASVTGTTVGVAFFIKDLMQGEKFNNSIKAENKVVIVTGANTGIGKETVLELARRGATVYMACRDMQKCEEAREEIVLETFNKHVYCRQCDLASLESIRKFADNFKKNSNVWIFLSTTLA</sequence>
<dbReference type="EMBL" id="CAJHJT010000056">
    <property type="protein sequence ID" value="CAD7013863.1"/>
    <property type="molecule type" value="Genomic_DNA"/>
</dbReference>
<keyword evidence="1" id="KW-0560">Oxidoreductase</keyword>
<dbReference type="InterPro" id="IPR036291">
    <property type="entry name" value="NAD(P)-bd_dom_sf"/>
</dbReference>
<dbReference type="Proteomes" id="UP000606786">
    <property type="component" value="Unassembled WGS sequence"/>
</dbReference>
<dbReference type="PANTHER" id="PTHR43157:SF31">
    <property type="entry name" value="PHOSPHATIDYLINOSITOL-GLYCAN BIOSYNTHESIS CLASS F PROTEIN"/>
    <property type="match status" value="1"/>
</dbReference>
<protein>
    <submittedName>
        <fullName evidence="2">(Mediterranean fruit fly) hypothetical protein</fullName>
    </submittedName>
</protein>
<dbReference type="GO" id="GO:0016491">
    <property type="term" value="F:oxidoreductase activity"/>
    <property type="evidence" value="ECO:0007669"/>
    <property type="project" value="UniProtKB-KW"/>
</dbReference>
<proteinExistence type="predicted"/>
<dbReference type="OrthoDB" id="191139at2759"/>